<reference evidence="2 3" key="1">
    <citation type="submission" date="2015-08" db="EMBL/GenBank/DDBJ databases">
        <title>Next Generation Sequencing and Analysis of the Genome of Puccinia sorghi L Schw, the Causal Agent of Maize Common Rust.</title>
        <authorList>
            <person name="Rochi L."/>
            <person name="Burguener G."/>
            <person name="Darino M."/>
            <person name="Turjanski A."/>
            <person name="Kreff E."/>
            <person name="Dieguez M.J."/>
            <person name="Sacco F."/>
        </authorList>
    </citation>
    <scope>NUCLEOTIDE SEQUENCE [LARGE SCALE GENOMIC DNA]</scope>
    <source>
        <strain evidence="2 3">RO10H11247</strain>
    </source>
</reference>
<dbReference type="VEuPathDB" id="FungiDB:VP01_3401g2"/>
<dbReference type="AlphaFoldDB" id="A0A0L6UWN6"/>
<keyword evidence="1" id="KW-1133">Transmembrane helix</keyword>
<dbReference type="Proteomes" id="UP000037035">
    <property type="component" value="Unassembled WGS sequence"/>
</dbReference>
<accession>A0A0L6UWN6</accession>
<keyword evidence="3" id="KW-1185">Reference proteome</keyword>
<proteinExistence type="predicted"/>
<dbReference type="EMBL" id="LAVV01008393">
    <property type="protein sequence ID" value="KNZ52904.1"/>
    <property type="molecule type" value="Genomic_DNA"/>
</dbReference>
<feature type="transmembrane region" description="Helical" evidence="1">
    <location>
        <begin position="494"/>
        <end position="516"/>
    </location>
</feature>
<evidence type="ECO:0000313" key="2">
    <source>
        <dbReference type="EMBL" id="KNZ52904.1"/>
    </source>
</evidence>
<keyword evidence="1" id="KW-0812">Transmembrane</keyword>
<sequence length="529" mass="60577">MIVIVYTRKKSDHPLGNGDLLSESVQRPRGGRFVVARRTSIVGQPCTPSTRHGGGKPVSHTATRRWIDRTMPKLTSACSQGWNRSLHMVFAKNQHLCFFSCGIETEHMLPQYVPQLYPFLICHPSQSFQNPPQAPHSISFVPVPSFHFQCYSHPCYLPPKNLCQPISKLLPIHWRITCQAAPQSIHLPAIITRNQSNQSDLQSNQIKKNIDECDDENAPQEFKCLTNLNLYIAEKKKFKSKNKVWVPFPGGRHLPVQTRSYQCWFKDTRSPVDWLSQDQMGCDYSTRPRYSINVASHSLQQNADSNDPPDKEDEMDMDALELLMRQIYKNIIVMFYTTNTYLQSEYVAFLGTKGTLSWAKDLVTFNQNISLFPQNLAFLSPRCPTLLIILHSHLLRINASKTTWTLLCRPWPVNCMITKLPLVSPGHMTNCLVALILLQLLKRAKFVIKSSSLGCKNPRLYLRYWRAMICSPKRSSSLVNSINHFTTMSATSLFLAKINFIFCNCFYLLCLLCNLIERLRIPNDVLNPK</sequence>
<protein>
    <submittedName>
        <fullName evidence="2">Uncharacterized protein</fullName>
    </submittedName>
</protein>
<comment type="caution">
    <text evidence="2">The sequence shown here is derived from an EMBL/GenBank/DDBJ whole genome shotgun (WGS) entry which is preliminary data.</text>
</comment>
<evidence type="ECO:0000313" key="3">
    <source>
        <dbReference type="Proteomes" id="UP000037035"/>
    </source>
</evidence>
<keyword evidence="1" id="KW-0472">Membrane</keyword>
<organism evidence="2 3">
    <name type="scientific">Puccinia sorghi</name>
    <dbReference type="NCBI Taxonomy" id="27349"/>
    <lineage>
        <taxon>Eukaryota</taxon>
        <taxon>Fungi</taxon>
        <taxon>Dikarya</taxon>
        <taxon>Basidiomycota</taxon>
        <taxon>Pucciniomycotina</taxon>
        <taxon>Pucciniomycetes</taxon>
        <taxon>Pucciniales</taxon>
        <taxon>Pucciniaceae</taxon>
        <taxon>Puccinia</taxon>
    </lineage>
</organism>
<evidence type="ECO:0000256" key="1">
    <source>
        <dbReference type="SAM" id="Phobius"/>
    </source>
</evidence>
<name>A0A0L6UWN6_9BASI</name>
<gene>
    <name evidence="2" type="ORF">VP01_3401g2</name>
</gene>